<dbReference type="AlphaFoldDB" id="B7KHR3"/>
<dbReference type="RefSeq" id="WP_015955603.1">
    <property type="nucleotide sequence ID" value="NC_011729.1"/>
</dbReference>
<dbReference type="PIRSF" id="PIRSF026509">
    <property type="entry name" value="UCP026509"/>
    <property type="match status" value="1"/>
</dbReference>
<dbReference type="HOGENOM" id="CLU_066743_4_0_3"/>
<feature type="transmembrane region" description="Helical" evidence="1">
    <location>
        <begin position="66"/>
        <end position="94"/>
    </location>
</feature>
<dbReference type="KEGG" id="cyc:PCC7424_3624"/>
<proteinExistence type="predicted"/>
<feature type="transmembrane region" description="Helical" evidence="1">
    <location>
        <begin position="122"/>
        <end position="143"/>
    </location>
</feature>
<dbReference type="Proteomes" id="UP000002384">
    <property type="component" value="Chromosome"/>
</dbReference>
<accession>B7KHR3</accession>
<keyword evidence="1" id="KW-0472">Membrane</keyword>
<sequence length="189" mass="21686">MLNLKKIEQIFEFIVWNFRIFTLIPVIFGLLSALNFFILGTLEVVYGMRLNLLFNYQFKSDEVIEVVSHIIGGIDYYLIGIVLLIFSFGVYEIFISKLDIRLKSEISHVLVTNSLEELKGKIIQVIIVALIVSLFKQVLTLEIEKSIDLVYVSGAILLIALSSYLMYAQSHLTEKKKDEDSQELKENQS</sequence>
<evidence type="ECO:0000313" key="2">
    <source>
        <dbReference type="EMBL" id="ACK72010.1"/>
    </source>
</evidence>
<keyword evidence="1" id="KW-0812">Transmembrane</keyword>
<reference evidence="3" key="1">
    <citation type="journal article" date="2011" name="MBio">
        <title>Novel metabolic attributes of the genus Cyanothece, comprising a group of unicellular nitrogen-fixing Cyanobacteria.</title>
        <authorList>
            <person name="Bandyopadhyay A."/>
            <person name="Elvitigala T."/>
            <person name="Welsh E."/>
            <person name="Stockel J."/>
            <person name="Liberton M."/>
            <person name="Min H."/>
            <person name="Sherman L.A."/>
            <person name="Pakrasi H.B."/>
        </authorList>
    </citation>
    <scope>NUCLEOTIDE SEQUENCE [LARGE SCALE GENOMIC DNA]</scope>
    <source>
        <strain evidence="3">PCC 7424</strain>
    </source>
</reference>
<dbReference type="Pfam" id="PF03350">
    <property type="entry name" value="UPF0114"/>
    <property type="match status" value="1"/>
</dbReference>
<dbReference type="OrthoDB" id="553933at2"/>
<feature type="transmembrane region" description="Helical" evidence="1">
    <location>
        <begin position="20"/>
        <end position="46"/>
    </location>
</feature>
<evidence type="ECO:0000313" key="3">
    <source>
        <dbReference type="Proteomes" id="UP000002384"/>
    </source>
</evidence>
<evidence type="ECO:0000256" key="1">
    <source>
        <dbReference type="SAM" id="Phobius"/>
    </source>
</evidence>
<feature type="transmembrane region" description="Helical" evidence="1">
    <location>
        <begin position="149"/>
        <end position="167"/>
    </location>
</feature>
<gene>
    <name evidence="2" type="ordered locus">PCC7424_3624</name>
</gene>
<organism evidence="2 3">
    <name type="scientific">Gloeothece citriformis (strain PCC 7424)</name>
    <name type="common">Cyanothece sp. (strain PCC 7424)</name>
    <dbReference type="NCBI Taxonomy" id="65393"/>
    <lineage>
        <taxon>Bacteria</taxon>
        <taxon>Bacillati</taxon>
        <taxon>Cyanobacteriota</taxon>
        <taxon>Cyanophyceae</taxon>
        <taxon>Oscillatoriophycideae</taxon>
        <taxon>Chroococcales</taxon>
        <taxon>Aphanothecaceae</taxon>
        <taxon>Gloeothece</taxon>
        <taxon>Gloeothece citriformis</taxon>
    </lineage>
</organism>
<evidence type="ECO:0008006" key="4">
    <source>
        <dbReference type="Google" id="ProtNLM"/>
    </source>
</evidence>
<protein>
    <recommendedName>
        <fullName evidence="4">YqhA family protein</fullName>
    </recommendedName>
</protein>
<dbReference type="InterPro" id="IPR005134">
    <property type="entry name" value="UPF0114"/>
</dbReference>
<name>B7KHR3_GLOC7</name>
<dbReference type="PANTHER" id="PTHR31721">
    <property type="entry name" value="OS06G0710300 PROTEIN"/>
    <property type="match status" value="1"/>
</dbReference>
<dbReference type="eggNOG" id="COG2862">
    <property type="taxonomic scope" value="Bacteria"/>
</dbReference>
<dbReference type="PANTHER" id="PTHR31721:SF4">
    <property type="entry name" value="OS06G0710300 PROTEIN"/>
    <property type="match status" value="1"/>
</dbReference>
<keyword evidence="3" id="KW-1185">Reference proteome</keyword>
<keyword evidence="1" id="KW-1133">Transmembrane helix</keyword>
<dbReference type="EMBL" id="CP001291">
    <property type="protein sequence ID" value="ACK72010.1"/>
    <property type="molecule type" value="Genomic_DNA"/>
</dbReference>